<keyword evidence="3" id="KW-0862">Zinc</keyword>
<name>A0A0R1VEE2_9LACO</name>
<feature type="binding site" evidence="4">
    <location>
        <position position="132"/>
    </location>
    <ligand>
        <name>NAD(+)</name>
        <dbReference type="ChEBI" id="CHEBI:57540"/>
    </ligand>
</feature>
<feature type="binding site" evidence="4">
    <location>
        <position position="126"/>
    </location>
    <ligand>
        <name>NAD(+)</name>
        <dbReference type="ChEBI" id="CHEBI:57540"/>
    </ligand>
</feature>
<keyword evidence="1 3" id="KW-0479">Metal-binding</keyword>
<evidence type="ECO:0000313" key="7">
    <source>
        <dbReference type="Proteomes" id="UP000051739"/>
    </source>
</evidence>
<dbReference type="PATRIC" id="fig|1423749.3.peg.673"/>
<dbReference type="GO" id="GO:0046872">
    <property type="term" value="F:metal ion binding"/>
    <property type="evidence" value="ECO:0007669"/>
    <property type="project" value="UniProtKB-KW"/>
</dbReference>
<accession>A0A0R1VEE2</accession>
<evidence type="ECO:0000259" key="5">
    <source>
        <dbReference type="Pfam" id="PF00465"/>
    </source>
</evidence>
<comment type="cofactor">
    <cofactor evidence="3">
        <name>Zn(2+)</name>
        <dbReference type="ChEBI" id="CHEBI:29105"/>
    </cofactor>
    <text evidence="3">Binds 1 zinc ion per subunit.</text>
</comment>
<dbReference type="AlphaFoldDB" id="A0A0R1VEE2"/>
<feature type="domain" description="Alcohol dehydrogenase iron-type/glycerol dehydrogenase GldA" evidence="5">
    <location>
        <begin position="10"/>
        <end position="141"/>
    </location>
</feature>
<dbReference type="PIRSF" id="PIRSF000112">
    <property type="entry name" value="Glycerol_dehydrogenase"/>
    <property type="match status" value="1"/>
</dbReference>
<feature type="binding site" evidence="4">
    <location>
        <begin position="117"/>
        <end position="120"/>
    </location>
    <ligand>
        <name>NAD(+)</name>
        <dbReference type="ChEBI" id="CHEBI:57540"/>
    </ligand>
</feature>
<dbReference type="Gene3D" id="1.20.1090.10">
    <property type="entry name" value="Dehydroquinate synthase-like - alpha domain"/>
    <property type="match status" value="1"/>
</dbReference>
<keyword evidence="7" id="KW-1185">Reference proteome</keyword>
<dbReference type="InterPro" id="IPR016205">
    <property type="entry name" value="Glycerol_DH"/>
</dbReference>
<comment type="caution">
    <text evidence="6">The sequence shown here is derived from an EMBL/GenBank/DDBJ whole genome shotgun (WGS) entry which is preliminary data.</text>
</comment>
<gene>
    <name evidence="6" type="ORF">FC60_GL000668</name>
</gene>
<evidence type="ECO:0000256" key="2">
    <source>
        <dbReference type="ARBA" id="ARBA00023002"/>
    </source>
</evidence>
<evidence type="ECO:0000256" key="3">
    <source>
        <dbReference type="PIRSR" id="PIRSR000112-1"/>
    </source>
</evidence>
<protein>
    <submittedName>
        <fullName evidence="6">Glycerol dehydrogenase</fullName>
    </submittedName>
</protein>
<evidence type="ECO:0000313" key="6">
    <source>
        <dbReference type="EMBL" id="KRM01411.1"/>
    </source>
</evidence>
<dbReference type="Pfam" id="PF00465">
    <property type="entry name" value="Fe-ADH"/>
    <property type="match status" value="1"/>
</dbReference>
<organism evidence="6 7">
    <name type="scientific">Limosilactobacillus gastricus DSM 16045</name>
    <dbReference type="NCBI Taxonomy" id="1423749"/>
    <lineage>
        <taxon>Bacteria</taxon>
        <taxon>Bacillati</taxon>
        <taxon>Bacillota</taxon>
        <taxon>Bacilli</taxon>
        <taxon>Lactobacillales</taxon>
        <taxon>Lactobacillaceae</taxon>
        <taxon>Limosilactobacillus</taxon>
    </lineage>
</organism>
<dbReference type="SUPFAM" id="SSF56796">
    <property type="entry name" value="Dehydroquinate synthase-like"/>
    <property type="match status" value="1"/>
</dbReference>
<evidence type="ECO:0000256" key="4">
    <source>
        <dbReference type="PIRSR" id="PIRSR000112-3"/>
    </source>
</evidence>
<dbReference type="Proteomes" id="UP000051739">
    <property type="component" value="Unassembled WGS sequence"/>
</dbReference>
<keyword evidence="4" id="KW-0520">NAD</keyword>
<reference evidence="6 7" key="1">
    <citation type="journal article" date="2015" name="Genome Announc.">
        <title>Expanding the biotechnology potential of lactobacilli through comparative genomics of 213 strains and associated genera.</title>
        <authorList>
            <person name="Sun Z."/>
            <person name="Harris H.M."/>
            <person name="McCann A."/>
            <person name="Guo C."/>
            <person name="Argimon S."/>
            <person name="Zhang W."/>
            <person name="Yang X."/>
            <person name="Jeffery I.B."/>
            <person name="Cooney J.C."/>
            <person name="Kagawa T.F."/>
            <person name="Liu W."/>
            <person name="Song Y."/>
            <person name="Salvetti E."/>
            <person name="Wrobel A."/>
            <person name="Rasinkangas P."/>
            <person name="Parkhill J."/>
            <person name="Rea M.C."/>
            <person name="O'Sullivan O."/>
            <person name="Ritari J."/>
            <person name="Douillard F.P."/>
            <person name="Paul Ross R."/>
            <person name="Yang R."/>
            <person name="Briner A.E."/>
            <person name="Felis G.E."/>
            <person name="de Vos W.M."/>
            <person name="Barrangou R."/>
            <person name="Klaenhammer T.R."/>
            <person name="Caufield P.W."/>
            <person name="Cui Y."/>
            <person name="Zhang H."/>
            <person name="O'Toole P.W."/>
        </authorList>
    </citation>
    <scope>NUCLEOTIDE SEQUENCE [LARGE SCALE GENOMIC DNA]</scope>
    <source>
        <strain evidence="6 7">DSM 16045</strain>
    </source>
</reference>
<dbReference type="PANTHER" id="PTHR43616:SF3">
    <property type="entry name" value="HYDROXYCARBOXYLATE DEHYDROGENASE A"/>
    <property type="match status" value="1"/>
</dbReference>
<dbReference type="InterPro" id="IPR001670">
    <property type="entry name" value="ADH_Fe/GldA"/>
</dbReference>
<dbReference type="RefSeq" id="WP_235806098.1">
    <property type="nucleotide sequence ID" value="NZ_AZFN01000018.1"/>
</dbReference>
<dbReference type="CDD" id="cd08172">
    <property type="entry name" value="GlyDH-like"/>
    <property type="match status" value="1"/>
</dbReference>
<dbReference type="EMBL" id="AZFN01000018">
    <property type="protein sequence ID" value="KRM01411.1"/>
    <property type="molecule type" value="Genomic_DNA"/>
</dbReference>
<dbReference type="PANTHER" id="PTHR43616">
    <property type="entry name" value="GLYCEROL DEHYDROGENASE"/>
    <property type="match status" value="1"/>
</dbReference>
<feature type="binding site" evidence="4">
    <location>
        <position position="128"/>
    </location>
    <ligand>
        <name>NAD(+)</name>
        <dbReference type="ChEBI" id="CHEBI:57540"/>
    </ligand>
</feature>
<feature type="binding site" evidence="3">
    <location>
        <position position="275"/>
    </location>
    <ligand>
        <name>glycerol</name>
        <dbReference type="ChEBI" id="CHEBI:17754"/>
    </ligand>
</feature>
<keyword evidence="2" id="KW-0560">Oxidoreductase</keyword>
<proteinExistence type="predicted"/>
<dbReference type="GO" id="GO:0016614">
    <property type="term" value="F:oxidoreductase activity, acting on CH-OH group of donors"/>
    <property type="evidence" value="ECO:0007669"/>
    <property type="project" value="InterPro"/>
</dbReference>
<feature type="binding site" evidence="3">
    <location>
        <position position="258"/>
    </location>
    <ligand>
        <name>glycerol</name>
        <dbReference type="ChEBI" id="CHEBI:17754"/>
    </ligand>
</feature>
<evidence type="ECO:0000256" key="1">
    <source>
        <dbReference type="ARBA" id="ARBA00022723"/>
    </source>
</evidence>
<sequence length="366" mass="40617">MALMFSQSGPQRYISDETAYQVLPDYFHELGLKTVVFLHGEKGYAVAKPFLPKWPADVSVIDLPFNGECSYEEIDRVKKICTDSKADAIMALGGGKCLDTAKSVANGTKLAQIMLPTLASNCAAWSALSVHYRENHEHIDHKIYLRTSELLLINPKVIFNSPLDYFVAEIGDTLAKFYESERVFEHLKPEEFTDALIISQKMAKQCQEILLKYGVQAVEDMKNGNYNENWRQVAETIIVTAGTVGGWGDAYARATAAHPVCDALTAFPRTHHHLHGAKVAYGIFVMLSLENQEDDLKDLLPFYRQIGLPTNLTDLDFGDATNAELDQLVADITAPNTQLHLLPATDISPAAVHHAITRVEELTQAN</sequence>
<feature type="binding site" evidence="3">
    <location>
        <position position="172"/>
    </location>
    <ligand>
        <name>glycerol</name>
        <dbReference type="ChEBI" id="CHEBI:17754"/>
    </ligand>
</feature>
<dbReference type="Gene3D" id="3.40.50.1970">
    <property type="match status" value="1"/>
</dbReference>
<feature type="binding site" evidence="4">
    <location>
        <begin position="95"/>
        <end position="99"/>
    </location>
    <ligand>
        <name>NAD(+)</name>
        <dbReference type="ChEBI" id="CHEBI:57540"/>
    </ligand>
</feature>